<evidence type="ECO:0000313" key="1">
    <source>
        <dbReference type="EMBL" id="RJF71324.1"/>
    </source>
</evidence>
<evidence type="ECO:0000313" key="2">
    <source>
        <dbReference type="Proteomes" id="UP000286287"/>
    </source>
</evidence>
<dbReference type="AlphaFoldDB" id="A0A418V5D4"/>
<dbReference type="EMBL" id="QYUJ01000014">
    <property type="protein sequence ID" value="RJF71324.1"/>
    <property type="molecule type" value="Genomic_DNA"/>
</dbReference>
<sequence>MPKWFALPNDALDAGVVTLAQNVEWSDADAFAAARETVVQYGPGNAPQSPEVVVTPTCGLHRTDPDGLELAPTPLTGIPAAPQRLNLRVGQFARFEWNERLTGEAVRYRHTIINVALTAAPLPADLLARLPDFYLSHMVDLNERRYKARRAG</sequence>
<reference evidence="1 2" key="1">
    <citation type="submission" date="2018-09" db="EMBL/GenBank/DDBJ databases">
        <authorList>
            <person name="Zhu H."/>
        </authorList>
    </citation>
    <scope>NUCLEOTIDE SEQUENCE [LARGE SCALE GENOMIC DNA]</scope>
    <source>
        <strain evidence="1 2">K2S05-167</strain>
    </source>
</reference>
<protein>
    <submittedName>
        <fullName evidence="1">Uncharacterized protein</fullName>
    </submittedName>
</protein>
<comment type="caution">
    <text evidence="1">The sequence shown here is derived from an EMBL/GenBank/DDBJ whole genome shotgun (WGS) entry which is preliminary data.</text>
</comment>
<keyword evidence="2" id="KW-1185">Reference proteome</keyword>
<gene>
    <name evidence="1" type="ORF">D3875_06785</name>
</gene>
<proteinExistence type="predicted"/>
<dbReference type="Proteomes" id="UP000286287">
    <property type="component" value="Unassembled WGS sequence"/>
</dbReference>
<name>A0A418V5D4_9DEIO</name>
<organism evidence="1 2">
    <name type="scientific">Deinococcus cavernae</name>
    <dbReference type="NCBI Taxonomy" id="2320857"/>
    <lineage>
        <taxon>Bacteria</taxon>
        <taxon>Thermotogati</taxon>
        <taxon>Deinococcota</taxon>
        <taxon>Deinococci</taxon>
        <taxon>Deinococcales</taxon>
        <taxon>Deinococcaceae</taxon>
        <taxon>Deinococcus</taxon>
    </lineage>
</organism>
<accession>A0A418V5D4</accession>